<dbReference type="EMBL" id="VXIT01000006">
    <property type="protein sequence ID" value="KAA6411846.1"/>
    <property type="molecule type" value="Genomic_DNA"/>
</dbReference>
<dbReference type="AlphaFoldDB" id="A0A5M8PT15"/>
<accession>A0A5M8PT15</accession>
<name>A0A5M8PT15_9LECA</name>
<organism evidence="1 2">
    <name type="scientific">Lasallia pustulata</name>
    <dbReference type="NCBI Taxonomy" id="136370"/>
    <lineage>
        <taxon>Eukaryota</taxon>
        <taxon>Fungi</taxon>
        <taxon>Dikarya</taxon>
        <taxon>Ascomycota</taxon>
        <taxon>Pezizomycotina</taxon>
        <taxon>Lecanoromycetes</taxon>
        <taxon>OSLEUM clade</taxon>
        <taxon>Umbilicariomycetidae</taxon>
        <taxon>Umbilicariales</taxon>
        <taxon>Umbilicariaceae</taxon>
        <taxon>Lasallia</taxon>
    </lineage>
</organism>
<protein>
    <submittedName>
        <fullName evidence="1">Uncharacterized protein</fullName>
    </submittedName>
</protein>
<reference evidence="1 2" key="1">
    <citation type="submission" date="2019-09" db="EMBL/GenBank/DDBJ databases">
        <title>The hologenome of the rock-dwelling lichen Lasallia pustulata.</title>
        <authorList>
            <person name="Greshake Tzovaras B."/>
            <person name="Segers F."/>
            <person name="Bicker A."/>
            <person name="Dal Grande F."/>
            <person name="Otte J."/>
            <person name="Hankeln T."/>
            <person name="Schmitt I."/>
            <person name="Ebersberger I."/>
        </authorList>
    </citation>
    <scope>NUCLEOTIDE SEQUENCE [LARGE SCALE GENOMIC DNA]</scope>
    <source>
        <strain evidence="1">A1-1</strain>
    </source>
</reference>
<proteinExistence type="predicted"/>
<sequence>MEPKMLGPANTSNSGHVFYTGPQYEDVHPVDTRTLLWPDHHVFLIPHRSSKTVQKLKEKLRPFEEGFAAERKQEFREKKKLAIKKGNLCTRTEVHAKPHNRYSWGILQILIGPGATLGLIPGQLISQMSLTT</sequence>
<dbReference type="Proteomes" id="UP000324767">
    <property type="component" value="Unassembled WGS sequence"/>
</dbReference>
<evidence type="ECO:0000313" key="2">
    <source>
        <dbReference type="Proteomes" id="UP000324767"/>
    </source>
</evidence>
<comment type="caution">
    <text evidence="1">The sequence shown here is derived from an EMBL/GenBank/DDBJ whole genome shotgun (WGS) entry which is preliminary data.</text>
</comment>
<gene>
    <name evidence="1" type="ORF">FRX48_03996</name>
</gene>
<evidence type="ECO:0000313" key="1">
    <source>
        <dbReference type="EMBL" id="KAA6411846.1"/>
    </source>
</evidence>